<feature type="domain" description="PvuRts1 I-like SET and RING associated" evidence="1">
    <location>
        <begin position="153"/>
        <end position="300"/>
    </location>
</feature>
<evidence type="ECO:0000259" key="2">
    <source>
        <dbReference type="Pfam" id="PF21598"/>
    </source>
</evidence>
<protein>
    <submittedName>
        <fullName evidence="3">Uncharacterized protein</fullName>
    </submittedName>
</protein>
<gene>
    <name evidence="3" type="ORF">HMPREF3196_00529</name>
</gene>
<dbReference type="InterPro" id="IPR048797">
    <property type="entry name" value="PvuRts1I-like_N"/>
</dbReference>
<evidence type="ECO:0000313" key="4">
    <source>
        <dbReference type="Proteomes" id="UP000070092"/>
    </source>
</evidence>
<dbReference type="Pfam" id="PF18491">
    <property type="entry name" value="SRA"/>
    <property type="match status" value="1"/>
</dbReference>
<proteinExistence type="predicted"/>
<reference evidence="3 4" key="1">
    <citation type="submission" date="2016-01" db="EMBL/GenBank/DDBJ databases">
        <authorList>
            <person name="Oliw E.H."/>
        </authorList>
    </citation>
    <scope>NUCLEOTIDE SEQUENCE [LARGE SCALE GENOMIC DNA]</scope>
    <source>
        <strain evidence="3 4">MJR8628B</strain>
    </source>
</reference>
<dbReference type="REBASE" id="169760">
    <property type="entry name" value="Bbi8628BORF529P"/>
</dbReference>
<evidence type="ECO:0000313" key="3">
    <source>
        <dbReference type="EMBL" id="KWZ82226.1"/>
    </source>
</evidence>
<feature type="domain" description="Restriction endonuclease PvuRts1 I-like N-terminal" evidence="2">
    <location>
        <begin position="8"/>
        <end position="133"/>
    </location>
</feature>
<accession>A0A133KRX1</accession>
<dbReference type="PATRIC" id="fig|1681.53.peg.516"/>
<name>A0A133KRX1_BIFBI</name>
<comment type="caution">
    <text evidence="3">The sequence shown here is derived from an EMBL/GenBank/DDBJ whole genome shotgun (WGS) entry which is preliminary data.</text>
</comment>
<dbReference type="AlphaFoldDB" id="A0A133KRX1"/>
<dbReference type="EMBL" id="LRPO01000019">
    <property type="protein sequence ID" value="KWZ82226.1"/>
    <property type="molecule type" value="Genomic_DNA"/>
</dbReference>
<dbReference type="Proteomes" id="UP000070092">
    <property type="component" value="Unassembled WGS sequence"/>
</dbReference>
<evidence type="ECO:0000259" key="1">
    <source>
        <dbReference type="Pfam" id="PF18491"/>
    </source>
</evidence>
<dbReference type="InterPro" id="IPR040674">
    <property type="entry name" value="PvuRts1I-like_SRA"/>
</dbReference>
<dbReference type="Pfam" id="PF21598">
    <property type="entry name" value="PvuRts1I-like_N"/>
    <property type="match status" value="1"/>
</dbReference>
<dbReference type="RefSeq" id="WP_061085827.1">
    <property type="nucleotide sequence ID" value="NZ_KQ955766.1"/>
</dbReference>
<organism evidence="3 4">
    <name type="scientific">Bifidobacterium bifidum</name>
    <dbReference type="NCBI Taxonomy" id="1681"/>
    <lineage>
        <taxon>Bacteria</taxon>
        <taxon>Bacillati</taxon>
        <taxon>Actinomycetota</taxon>
        <taxon>Actinomycetes</taxon>
        <taxon>Bifidobacteriales</taxon>
        <taxon>Bifidobacteriaceae</taxon>
        <taxon>Bifidobacterium</taxon>
    </lineage>
</organism>
<sequence length="310" mass="36267">MSGADKLGYLIRALSRTKRKDYENYVVNAIWNRLAMGDVKPVTQQLVLWPDGRRSFVDLYFPQAMIGVECDEAYHQGQRERDREREITITDVLRQIRGEDYRALHVDVSGSYEQVVRSIDDCVRRIRAEIERRRQANEFTPWTEAYVDYKEFYKTRDAVSVADDVGFPRIADAVNTLCGSEYKRFQESWFVPSVMRQWYGDRYRVWFPKLAIGGKAVANGWNNRLSDDGTYIYEYNEDADLVDPVGDDGDPNDIRITFAKSADPVTRIQAYRFVGVFRRISNSEDGTRKRYQRIETVFPIHRTPCLPIHR</sequence>